<dbReference type="EMBL" id="MBFT01000016">
    <property type="protein sequence ID" value="PVU99837.1"/>
    <property type="molecule type" value="Genomic_DNA"/>
</dbReference>
<keyword evidence="7" id="KW-1185">Reference proteome</keyword>
<protein>
    <recommendedName>
        <fullName evidence="5">Protein kinase domain-containing protein</fullName>
    </recommendedName>
</protein>
<dbReference type="STRING" id="61424.A0A2T9Z5G7"/>
<dbReference type="InterPro" id="IPR017441">
    <property type="entry name" value="Protein_kinase_ATP_BS"/>
</dbReference>
<evidence type="ECO:0000313" key="7">
    <source>
        <dbReference type="Proteomes" id="UP000245699"/>
    </source>
</evidence>
<dbReference type="GO" id="GO:0005524">
    <property type="term" value="F:ATP binding"/>
    <property type="evidence" value="ECO:0007669"/>
    <property type="project" value="UniProtKB-UniRule"/>
</dbReference>
<dbReference type="PROSITE" id="PS50011">
    <property type="entry name" value="PROTEIN_KINASE_DOM"/>
    <property type="match status" value="1"/>
</dbReference>
<comment type="caution">
    <text evidence="6">The sequence shown here is derived from an EMBL/GenBank/DDBJ whole genome shotgun (WGS) entry which is preliminary data.</text>
</comment>
<feature type="compositionally biased region" description="Polar residues" evidence="4">
    <location>
        <begin position="1"/>
        <end position="18"/>
    </location>
</feature>
<feature type="binding site" evidence="3">
    <location>
        <position position="110"/>
    </location>
    <ligand>
        <name>ATP</name>
        <dbReference type="ChEBI" id="CHEBI:30616"/>
    </ligand>
</feature>
<dbReference type="PROSITE" id="PS00108">
    <property type="entry name" value="PROTEIN_KINASE_ST"/>
    <property type="match status" value="1"/>
</dbReference>
<evidence type="ECO:0000256" key="3">
    <source>
        <dbReference type="PROSITE-ProRule" id="PRU10141"/>
    </source>
</evidence>
<dbReference type="PANTHER" id="PTHR24346">
    <property type="entry name" value="MAP/MICROTUBULE AFFINITY-REGULATING KINASE"/>
    <property type="match status" value="1"/>
</dbReference>
<dbReference type="GO" id="GO:0005737">
    <property type="term" value="C:cytoplasm"/>
    <property type="evidence" value="ECO:0007669"/>
    <property type="project" value="TreeGrafter"/>
</dbReference>
<feature type="domain" description="Protein kinase" evidence="5">
    <location>
        <begin position="80"/>
        <end position="481"/>
    </location>
</feature>
<dbReference type="AlphaFoldDB" id="A0A2T9Z5G7"/>
<evidence type="ECO:0000256" key="4">
    <source>
        <dbReference type="SAM" id="MobiDB-lite"/>
    </source>
</evidence>
<evidence type="ECO:0000313" key="6">
    <source>
        <dbReference type="EMBL" id="PVU99837.1"/>
    </source>
</evidence>
<proteinExistence type="predicted"/>
<dbReference type="Proteomes" id="UP000245699">
    <property type="component" value="Unassembled WGS sequence"/>
</dbReference>
<dbReference type="GO" id="GO:0004674">
    <property type="term" value="F:protein serine/threonine kinase activity"/>
    <property type="evidence" value="ECO:0007669"/>
    <property type="project" value="TreeGrafter"/>
</dbReference>
<organism evidence="6 7">
    <name type="scientific">Furculomyces boomerangus</name>
    <dbReference type="NCBI Taxonomy" id="61424"/>
    <lineage>
        <taxon>Eukaryota</taxon>
        <taxon>Fungi</taxon>
        <taxon>Fungi incertae sedis</taxon>
        <taxon>Zoopagomycota</taxon>
        <taxon>Kickxellomycotina</taxon>
        <taxon>Harpellomycetes</taxon>
        <taxon>Harpellales</taxon>
        <taxon>Harpellaceae</taxon>
        <taxon>Furculomyces</taxon>
    </lineage>
</organism>
<accession>A0A2T9Z5G7</accession>
<dbReference type="SMART" id="SM00220">
    <property type="entry name" value="S_TKc"/>
    <property type="match status" value="1"/>
</dbReference>
<reference evidence="6 7" key="1">
    <citation type="journal article" date="2018" name="MBio">
        <title>Comparative Genomics Reveals the Core Gene Toolbox for the Fungus-Insect Symbiosis.</title>
        <authorList>
            <person name="Wang Y."/>
            <person name="Stata M."/>
            <person name="Wang W."/>
            <person name="Stajich J.E."/>
            <person name="White M.M."/>
            <person name="Moncalvo J.M."/>
        </authorList>
    </citation>
    <scope>NUCLEOTIDE SEQUENCE [LARGE SCALE GENOMIC DNA]</scope>
    <source>
        <strain evidence="6 7">AUS-77-4</strain>
    </source>
</reference>
<dbReference type="OrthoDB" id="6513151at2759"/>
<dbReference type="PROSITE" id="PS00107">
    <property type="entry name" value="PROTEIN_KINASE_ATP"/>
    <property type="match status" value="1"/>
</dbReference>
<feature type="region of interest" description="Disordered" evidence="4">
    <location>
        <begin position="1"/>
        <end position="23"/>
    </location>
</feature>
<keyword evidence="1 3" id="KW-0547">Nucleotide-binding</keyword>
<sequence length="501" mass="57522">MSPSCTSSINTPNPNELSGFSKPFPFKNSQATYPNNQNEIKNSINTYSTVQNHSKNSSMYISDQKTLPTNPNEYLNSQYDIVKQKLGQGSSSSVALYQNILTKKLVVVKKIKNKSSITNIETKSYFSEVQVLSMTNHPNIIRMFDYARFLDISYVMVEYCKSDLLVLIQSGLNENEIGCYFQQLISGVNYLHKMGIAHRDLKLNNLCISNDGVLKIIDFGLALIEKKQDISDTDLDDYPVLSNIKHSELTKSKTEYNNSKDPKSFSLVDKRQTYTNQFLKRIKVKPSQLFSRTSNFLKGLKNNSAIKNISSGTEKIDVESQKENTDRSYQMAIIDDQELPQIEKNESRKDFTENNKEGLLKSCFVDDLNQVNVVFCGTKPYIAPEIYQQFYYDARKADVWAVGIILFSMLVKSYPWKQAKWDDKHYKKFLSNKKSFIKALLLSLKPRLQNISFFIDTTTKLLEPIPKKRPSTNDIIKDKMLGKFRECGKTELHKNHTLPFL</sequence>
<dbReference type="PIRSF" id="PIRSF000654">
    <property type="entry name" value="Integrin-linked_kinase"/>
    <property type="match status" value="1"/>
</dbReference>
<evidence type="ECO:0000256" key="1">
    <source>
        <dbReference type="ARBA" id="ARBA00022741"/>
    </source>
</evidence>
<dbReference type="GO" id="GO:0035556">
    <property type="term" value="P:intracellular signal transduction"/>
    <property type="evidence" value="ECO:0007669"/>
    <property type="project" value="TreeGrafter"/>
</dbReference>
<keyword evidence="2 3" id="KW-0067">ATP-binding</keyword>
<dbReference type="InterPro" id="IPR000719">
    <property type="entry name" value="Prot_kinase_dom"/>
</dbReference>
<dbReference type="Gene3D" id="1.10.510.10">
    <property type="entry name" value="Transferase(Phosphotransferase) domain 1"/>
    <property type="match status" value="2"/>
</dbReference>
<evidence type="ECO:0000256" key="2">
    <source>
        <dbReference type="ARBA" id="ARBA00022840"/>
    </source>
</evidence>
<dbReference type="Pfam" id="PF00069">
    <property type="entry name" value="Pkinase"/>
    <property type="match status" value="2"/>
</dbReference>
<dbReference type="InterPro" id="IPR008271">
    <property type="entry name" value="Ser/Thr_kinase_AS"/>
</dbReference>
<dbReference type="SUPFAM" id="SSF56112">
    <property type="entry name" value="Protein kinase-like (PK-like)"/>
    <property type="match status" value="1"/>
</dbReference>
<dbReference type="PANTHER" id="PTHR24346:SF30">
    <property type="entry name" value="MATERNAL EMBRYONIC LEUCINE ZIPPER KINASE"/>
    <property type="match status" value="1"/>
</dbReference>
<name>A0A2T9Z5G7_9FUNG</name>
<dbReference type="InterPro" id="IPR011009">
    <property type="entry name" value="Kinase-like_dom_sf"/>
</dbReference>
<gene>
    <name evidence="6" type="ORF">BB559_000352</name>
</gene>
<evidence type="ECO:0000259" key="5">
    <source>
        <dbReference type="PROSITE" id="PS50011"/>
    </source>
</evidence>